<reference evidence="12 13" key="1">
    <citation type="submission" date="2019-05" db="EMBL/GenBank/DDBJ databases">
        <title>Panacibacter sp. strain 17mud1-8 Genome sequencing and assembly.</title>
        <authorList>
            <person name="Chhetri G."/>
        </authorList>
    </citation>
    <scope>NUCLEOTIDE SEQUENCE [LARGE SCALE GENOMIC DNA]</scope>
    <source>
        <strain evidence="12 13">17mud1-8</strain>
    </source>
</reference>
<dbReference type="Gene3D" id="3.40.50.10090">
    <property type="match status" value="2"/>
</dbReference>
<evidence type="ECO:0000256" key="3">
    <source>
        <dbReference type="ARBA" id="ARBA00013109"/>
    </source>
</evidence>
<comment type="caution">
    <text evidence="12">The sequence shown here is derived from an EMBL/GenBank/DDBJ whole genome shotgun (WGS) entry which is preliminary data.</text>
</comment>
<evidence type="ECO:0000256" key="1">
    <source>
        <dbReference type="ARBA" id="ARBA00004772"/>
    </source>
</evidence>
<organism evidence="12 13">
    <name type="scientific">Ilyomonas limi</name>
    <dbReference type="NCBI Taxonomy" id="2575867"/>
    <lineage>
        <taxon>Bacteria</taxon>
        <taxon>Pseudomonadati</taxon>
        <taxon>Bacteroidota</taxon>
        <taxon>Chitinophagia</taxon>
        <taxon>Chitinophagales</taxon>
        <taxon>Chitinophagaceae</taxon>
        <taxon>Ilyomonas</taxon>
    </lineage>
</organism>
<dbReference type="PANTHER" id="PTHR38042:SF1">
    <property type="entry name" value="UROPORPHYRINOGEN-III SYNTHASE, CHLOROPLASTIC"/>
    <property type="match status" value="1"/>
</dbReference>
<keyword evidence="5 9" id="KW-0627">Porphyrin biosynthesis</keyword>
<dbReference type="Proteomes" id="UP000305848">
    <property type="component" value="Unassembled WGS sequence"/>
</dbReference>
<comment type="catalytic activity">
    <reaction evidence="8 9">
        <text>hydroxymethylbilane = uroporphyrinogen III + H2O</text>
        <dbReference type="Rhea" id="RHEA:18965"/>
        <dbReference type="ChEBI" id="CHEBI:15377"/>
        <dbReference type="ChEBI" id="CHEBI:57308"/>
        <dbReference type="ChEBI" id="CHEBI:57845"/>
        <dbReference type="EC" id="4.2.1.75"/>
    </reaction>
</comment>
<evidence type="ECO:0000256" key="6">
    <source>
        <dbReference type="ARBA" id="ARBA00037589"/>
    </source>
</evidence>
<keyword evidence="4 9" id="KW-0456">Lyase</keyword>
<evidence type="ECO:0000313" key="12">
    <source>
        <dbReference type="EMBL" id="TKK65732.1"/>
    </source>
</evidence>
<comment type="function">
    <text evidence="6 9">Catalyzes cyclization of the linear tetrapyrrole, hydroxymethylbilane, to the macrocyclic uroporphyrinogen III.</text>
</comment>
<dbReference type="CDD" id="cd06578">
    <property type="entry name" value="HemD"/>
    <property type="match status" value="1"/>
</dbReference>
<dbReference type="InterPro" id="IPR039793">
    <property type="entry name" value="UROS/Hem4"/>
</dbReference>
<dbReference type="GO" id="GO:0006782">
    <property type="term" value="P:protoporphyrinogen IX biosynthetic process"/>
    <property type="evidence" value="ECO:0007669"/>
    <property type="project" value="UniProtKB-UniRule"/>
</dbReference>
<evidence type="ECO:0000256" key="4">
    <source>
        <dbReference type="ARBA" id="ARBA00023239"/>
    </source>
</evidence>
<evidence type="ECO:0000259" key="11">
    <source>
        <dbReference type="Pfam" id="PF02602"/>
    </source>
</evidence>
<dbReference type="InterPro" id="IPR003754">
    <property type="entry name" value="4pyrrol_synth_uPrphyn_synth"/>
</dbReference>
<sequence>MLKNGVKSNSAAKKNSKKILITQPRPESDKSPYFDLEKKYNVELFFHPFIRLDGIPAREFRKQKIDITAFTAIIFTSRNAIDHFFRMCDEMKVAVNQDNKYFCITEAVALYLQKFILYRKRKVFYGADGTNKSLFDVINKHKENEKFLYVCSENQQDNDIVNLLKKNNCEYQLAFMYRTISNDIKPVMEQHSYDVICFFTPSGIRSLFDTYPDYQPNGTLIGAFGSNTLKIVEEVGMQAEIKAPAPQTPSMIAALDKYLAQTAIATKKK</sequence>
<evidence type="ECO:0000256" key="2">
    <source>
        <dbReference type="ARBA" id="ARBA00008133"/>
    </source>
</evidence>
<gene>
    <name evidence="12" type="ORF">FC093_19410</name>
</gene>
<dbReference type="AlphaFoldDB" id="A0A4U3KTT2"/>
<name>A0A4U3KTT2_9BACT</name>
<evidence type="ECO:0000256" key="5">
    <source>
        <dbReference type="ARBA" id="ARBA00023244"/>
    </source>
</evidence>
<evidence type="ECO:0000256" key="10">
    <source>
        <dbReference type="SAM" id="MobiDB-lite"/>
    </source>
</evidence>
<feature type="region of interest" description="Disordered" evidence="10">
    <location>
        <begin position="1"/>
        <end position="25"/>
    </location>
</feature>
<evidence type="ECO:0000313" key="13">
    <source>
        <dbReference type="Proteomes" id="UP000305848"/>
    </source>
</evidence>
<dbReference type="GO" id="GO:0006780">
    <property type="term" value="P:uroporphyrinogen III biosynthetic process"/>
    <property type="evidence" value="ECO:0007669"/>
    <property type="project" value="UniProtKB-UniRule"/>
</dbReference>
<dbReference type="InterPro" id="IPR036108">
    <property type="entry name" value="4pyrrol_syn_uPrphyn_synt_sf"/>
</dbReference>
<evidence type="ECO:0000256" key="7">
    <source>
        <dbReference type="ARBA" id="ARBA00040167"/>
    </source>
</evidence>
<dbReference type="Pfam" id="PF02602">
    <property type="entry name" value="HEM4"/>
    <property type="match status" value="1"/>
</dbReference>
<evidence type="ECO:0000256" key="8">
    <source>
        <dbReference type="ARBA" id="ARBA00048617"/>
    </source>
</evidence>
<proteinExistence type="inferred from homology"/>
<keyword evidence="13" id="KW-1185">Reference proteome</keyword>
<dbReference type="EC" id="4.2.1.75" evidence="3 9"/>
<comment type="pathway">
    <text evidence="1 9">Porphyrin-containing compound metabolism; protoporphyrin-IX biosynthesis; coproporphyrinogen-III from 5-aminolevulinate: step 3/4.</text>
</comment>
<comment type="similarity">
    <text evidence="2 9">Belongs to the uroporphyrinogen-III synthase family.</text>
</comment>
<dbReference type="PANTHER" id="PTHR38042">
    <property type="entry name" value="UROPORPHYRINOGEN-III SYNTHASE, CHLOROPLASTIC"/>
    <property type="match status" value="1"/>
</dbReference>
<protein>
    <recommendedName>
        <fullName evidence="7 9">Uroporphyrinogen-III synthase</fullName>
        <ecNumber evidence="3 9">4.2.1.75</ecNumber>
    </recommendedName>
</protein>
<evidence type="ECO:0000256" key="9">
    <source>
        <dbReference type="RuleBase" id="RU366031"/>
    </source>
</evidence>
<dbReference type="SUPFAM" id="SSF69618">
    <property type="entry name" value="HemD-like"/>
    <property type="match status" value="1"/>
</dbReference>
<accession>A0A4U3KTT2</accession>
<feature type="domain" description="Tetrapyrrole biosynthesis uroporphyrinogen III synthase" evidence="11">
    <location>
        <begin position="40"/>
        <end position="253"/>
    </location>
</feature>
<dbReference type="GO" id="GO:0004852">
    <property type="term" value="F:uroporphyrinogen-III synthase activity"/>
    <property type="evidence" value="ECO:0007669"/>
    <property type="project" value="UniProtKB-UniRule"/>
</dbReference>
<dbReference type="OrthoDB" id="1149788at2"/>
<dbReference type="EMBL" id="SZQL01000019">
    <property type="protein sequence ID" value="TKK65732.1"/>
    <property type="molecule type" value="Genomic_DNA"/>
</dbReference>